<gene>
    <name evidence="2" type="ORF">SAMN04487948_10734</name>
</gene>
<sequence length="110" mass="12491">MPDDKRSQDENEDDEQPQQPERKREEMRDRAHEDRAMSGDLGGRLGDLDGVLDTHDYPATTNELVEAYGDYEIETQGGTESLEKVLAPTDNQTYDSADDVRSRLLGLIHR</sequence>
<dbReference type="Pfam" id="PF19102">
    <property type="entry name" value="DUF5789"/>
    <property type="match status" value="1"/>
</dbReference>
<reference evidence="3" key="1">
    <citation type="submission" date="2016-10" db="EMBL/GenBank/DDBJ databases">
        <authorList>
            <person name="Varghese N."/>
            <person name="Submissions S."/>
        </authorList>
    </citation>
    <scope>NUCLEOTIDE SEQUENCE [LARGE SCALE GENOMIC DNA]</scope>
    <source>
        <strain evidence="3">CGMCC 1.10121</strain>
    </source>
</reference>
<protein>
    <recommendedName>
        <fullName evidence="4">DUF2795 domain-containing protein</fullName>
    </recommendedName>
</protein>
<name>A0A1H8TH56_9EURY</name>
<keyword evidence="3" id="KW-1185">Reference proteome</keyword>
<evidence type="ECO:0000256" key="1">
    <source>
        <dbReference type="SAM" id="MobiDB-lite"/>
    </source>
</evidence>
<dbReference type="InterPro" id="IPR043899">
    <property type="entry name" value="DUF5789"/>
</dbReference>
<dbReference type="EMBL" id="FODV01000007">
    <property type="protein sequence ID" value="SEO90145.1"/>
    <property type="molecule type" value="Genomic_DNA"/>
</dbReference>
<dbReference type="RefSeq" id="WP_089825147.1">
    <property type="nucleotide sequence ID" value="NZ_FODV01000007.1"/>
</dbReference>
<evidence type="ECO:0000313" key="3">
    <source>
        <dbReference type="Proteomes" id="UP000199126"/>
    </source>
</evidence>
<accession>A0A1H8TH56</accession>
<dbReference type="Proteomes" id="UP000199126">
    <property type="component" value="Unassembled WGS sequence"/>
</dbReference>
<evidence type="ECO:0000313" key="2">
    <source>
        <dbReference type="EMBL" id="SEO90145.1"/>
    </source>
</evidence>
<dbReference type="OrthoDB" id="166188at2157"/>
<feature type="region of interest" description="Disordered" evidence="1">
    <location>
        <begin position="1"/>
        <end position="55"/>
    </location>
</feature>
<evidence type="ECO:0008006" key="4">
    <source>
        <dbReference type="Google" id="ProtNLM"/>
    </source>
</evidence>
<dbReference type="AlphaFoldDB" id="A0A1H8TH56"/>
<feature type="compositionally biased region" description="Basic and acidic residues" evidence="1">
    <location>
        <begin position="20"/>
        <end position="37"/>
    </location>
</feature>
<proteinExistence type="predicted"/>
<organism evidence="2 3">
    <name type="scientific">Halogranum amylolyticum</name>
    <dbReference type="NCBI Taxonomy" id="660520"/>
    <lineage>
        <taxon>Archaea</taxon>
        <taxon>Methanobacteriati</taxon>
        <taxon>Methanobacteriota</taxon>
        <taxon>Stenosarchaea group</taxon>
        <taxon>Halobacteria</taxon>
        <taxon>Halobacteriales</taxon>
        <taxon>Haloferacaceae</taxon>
    </lineage>
</organism>